<dbReference type="Pfam" id="PF00083">
    <property type="entry name" value="Sugar_tr"/>
    <property type="match status" value="2"/>
</dbReference>
<dbReference type="WBParaSite" id="jg2663">
    <property type="protein sequence ID" value="jg2663"/>
    <property type="gene ID" value="jg2663"/>
</dbReference>
<feature type="transmembrane region" description="Helical" evidence="5">
    <location>
        <begin position="290"/>
        <end position="316"/>
    </location>
</feature>
<evidence type="ECO:0000256" key="1">
    <source>
        <dbReference type="ARBA" id="ARBA00004141"/>
    </source>
</evidence>
<evidence type="ECO:0000259" key="6">
    <source>
        <dbReference type="PROSITE" id="PS50850"/>
    </source>
</evidence>
<feature type="transmembrane region" description="Helical" evidence="5">
    <location>
        <begin position="392"/>
        <end position="414"/>
    </location>
</feature>
<keyword evidence="7" id="KW-1185">Reference proteome</keyword>
<dbReference type="InterPro" id="IPR045263">
    <property type="entry name" value="GLUT"/>
</dbReference>
<dbReference type="PRINTS" id="PR00171">
    <property type="entry name" value="SUGRTRNSPORT"/>
</dbReference>
<protein>
    <submittedName>
        <fullName evidence="8">Major facilitator superfamily (MFS) profile domain-containing protein</fullName>
    </submittedName>
</protein>
<keyword evidence="3 5" id="KW-1133">Transmembrane helix</keyword>
<feature type="transmembrane region" description="Helical" evidence="5">
    <location>
        <begin position="247"/>
        <end position="270"/>
    </location>
</feature>
<dbReference type="Proteomes" id="UP000887574">
    <property type="component" value="Unplaced"/>
</dbReference>
<dbReference type="GO" id="GO:0016020">
    <property type="term" value="C:membrane"/>
    <property type="evidence" value="ECO:0007669"/>
    <property type="project" value="UniProtKB-SubCell"/>
</dbReference>
<organism evidence="7 8">
    <name type="scientific">Ditylenchus dipsaci</name>
    <dbReference type="NCBI Taxonomy" id="166011"/>
    <lineage>
        <taxon>Eukaryota</taxon>
        <taxon>Metazoa</taxon>
        <taxon>Ecdysozoa</taxon>
        <taxon>Nematoda</taxon>
        <taxon>Chromadorea</taxon>
        <taxon>Rhabditida</taxon>
        <taxon>Tylenchina</taxon>
        <taxon>Tylenchomorpha</taxon>
        <taxon>Sphaerularioidea</taxon>
        <taxon>Anguinidae</taxon>
        <taxon>Anguininae</taxon>
        <taxon>Ditylenchus</taxon>
    </lineage>
</organism>
<feature type="domain" description="Major facilitator superfamily (MFS) profile" evidence="6">
    <location>
        <begin position="1"/>
        <end position="418"/>
    </location>
</feature>
<evidence type="ECO:0000256" key="4">
    <source>
        <dbReference type="ARBA" id="ARBA00023136"/>
    </source>
</evidence>
<dbReference type="InterPro" id="IPR003663">
    <property type="entry name" value="Sugar/inositol_transpt"/>
</dbReference>
<dbReference type="PROSITE" id="PS50850">
    <property type="entry name" value="MFS"/>
    <property type="match status" value="1"/>
</dbReference>
<evidence type="ECO:0000256" key="3">
    <source>
        <dbReference type="ARBA" id="ARBA00022989"/>
    </source>
</evidence>
<comment type="subcellular location">
    <subcellularLocation>
        <location evidence="1">Membrane</location>
        <topology evidence="1">Multi-pass membrane protein</topology>
    </subcellularLocation>
</comment>
<evidence type="ECO:0000256" key="2">
    <source>
        <dbReference type="ARBA" id="ARBA00022692"/>
    </source>
</evidence>
<feature type="transmembrane region" description="Helical" evidence="5">
    <location>
        <begin position="363"/>
        <end position="386"/>
    </location>
</feature>
<dbReference type="InterPro" id="IPR036259">
    <property type="entry name" value="MFS_trans_sf"/>
</dbReference>
<dbReference type="GO" id="GO:0015149">
    <property type="term" value="F:hexose transmembrane transporter activity"/>
    <property type="evidence" value="ECO:0007669"/>
    <property type="project" value="TreeGrafter"/>
</dbReference>
<proteinExistence type="predicted"/>
<feature type="transmembrane region" description="Helical" evidence="5">
    <location>
        <begin position="57"/>
        <end position="80"/>
    </location>
</feature>
<dbReference type="PANTHER" id="PTHR23503">
    <property type="entry name" value="SOLUTE CARRIER FAMILY 2"/>
    <property type="match status" value="1"/>
</dbReference>
<dbReference type="InterPro" id="IPR005828">
    <property type="entry name" value="MFS_sugar_transport-like"/>
</dbReference>
<evidence type="ECO:0000256" key="5">
    <source>
        <dbReference type="SAM" id="Phobius"/>
    </source>
</evidence>
<name>A0A915E7P8_9BILA</name>
<dbReference type="Gene3D" id="1.20.1250.20">
    <property type="entry name" value="MFS general substrate transporter like domains"/>
    <property type="match status" value="1"/>
</dbReference>
<dbReference type="InterPro" id="IPR005829">
    <property type="entry name" value="Sugar_transporter_CS"/>
</dbReference>
<keyword evidence="4 5" id="KW-0472">Membrane</keyword>
<dbReference type="AlphaFoldDB" id="A0A915E7P8"/>
<evidence type="ECO:0000313" key="8">
    <source>
        <dbReference type="WBParaSite" id="jg2663"/>
    </source>
</evidence>
<dbReference type="SUPFAM" id="SSF103473">
    <property type="entry name" value="MFS general substrate transporter"/>
    <property type="match status" value="1"/>
</dbReference>
<reference evidence="8" key="1">
    <citation type="submission" date="2022-11" db="UniProtKB">
        <authorList>
            <consortium name="WormBaseParasite"/>
        </authorList>
    </citation>
    <scope>IDENTIFICATION</scope>
</reference>
<evidence type="ECO:0000313" key="7">
    <source>
        <dbReference type="Proteomes" id="UP000887574"/>
    </source>
</evidence>
<dbReference type="InterPro" id="IPR020846">
    <property type="entry name" value="MFS_dom"/>
</dbReference>
<accession>A0A915E7P8</accession>
<dbReference type="PANTHER" id="PTHR23503:SF121">
    <property type="entry name" value="MAJOR FACILITATOR SUPERFAMILY (MFS) PROFILE DOMAIN-CONTAINING PROTEIN"/>
    <property type="match status" value="1"/>
</dbReference>
<feature type="transmembrane region" description="Helical" evidence="5">
    <location>
        <begin position="101"/>
        <end position="122"/>
    </location>
</feature>
<sequence>MFKSKYYLSVFTATFGASTQFYSYNVVNPAQEVLTKWINSTYYARDASVMTISQVNFFWSFVVSCIAIGALCGALLTRLLAERLGRRNALIANGASPELLIAGRFVLGVNLGLSSGLVPMYLMEISPTRYRGAAGTAHQAAVAFADWFSIFMALPEIFGDSDHWPIAFGFPGIPALLLCAILPFCPESPKFTLLRKADRKKALQDLEQLVDPEEAAHMFESLIKEAAYFRNGVANRWELFSRKDLRFLLFMAVWMMIAQQFTGCAAVFAYSTDMFISAKLTPQMARYSTLALECLTLLQHLSSVTLALSLISLLAWLQTVNQSIWLNYATILLFVFYMVAYGIGSPIPWLISSEMFPTKFRSAAVTFTVFVSFTNSFFVSLAYLAFKEAVGISLSYLPFILVSGLSAVLVYYLLPETKNRQSEDIAREMGLRFESITFSRQCSAIGSTCSREENLLLRLSETDSNKYLSLSNVFE</sequence>
<feature type="transmembrane region" description="Helical" evidence="5">
    <location>
        <begin position="166"/>
        <end position="184"/>
    </location>
</feature>
<feature type="transmembrane region" description="Helical" evidence="5">
    <location>
        <begin position="328"/>
        <end position="351"/>
    </location>
</feature>
<dbReference type="PROSITE" id="PS00217">
    <property type="entry name" value="SUGAR_TRANSPORT_2"/>
    <property type="match status" value="1"/>
</dbReference>
<keyword evidence="2 5" id="KW-0812">Transmembrane</keyword>